<name>A0A158DTP7_9BURK</name>
<proteinExistence type="predicted"/>
<protein>
    <submittedName>
        <fullName evidence="1">Uncharacterized protein</fullName>
    </submittedName>
</protein>
<dbReference type="Proteomes" id="UP000054870">
    <property type="component" value="Unassembled WGS sequence"/>
</dbReference>
<evidence type="ECO:0000313" key="2">
    <source>
        <dbReference type="Proteomes" id="UP000054870"/>
    </source>
</evidence>
<gene>
    <name evidence="1" type="ORF">AWB75_07155</name>
</gene>
<sequence>MSDVTPVLACRIESSVADHIKTNGSPSNVAVGYFGKTSLMMIHFHYGNIQVFWIADLESKSIWEAIEKWLQEGRVPIAFYVGDGKHVSNAVCVELSADSLPMRLAWTKQEPGEWNAAGQFFISDKPLAS</sequence>
<dbReference type="AlphaFoldDB" id="A0A158DTP7"/>
<keyword evidence="2" id="KW-1185">Reference proteome</keyword>
<dbReference type="EMBL" id="FCOF02000111">
    <property type="protein sequence ID" value="SAK97893.1"/>
    <property type="molecule type" value="Genomic_DNA"/>
</dbReference>
<organism evidence="1 2">
    <name type="scientific">Caballeronia catudaia</name>
    <dbReference type="NCBI Taxonomy" id="1777136"/>
    <lineage>
        <taxon>Bacteria</taxon>
        <taxon>Pseudomonadati</taxon>
        <taxon>Pseudomonadota</taxon>
        <taxon>Betaproteobacteria</taxon>
        <taxon>Burkholderiales</taxon>
        <taxon>Burkholderiaceae</taxon>
        <taxon>Caballeronia</taxon>
    </lineage>
</organism>
<reference evidence="1" key="1">
    <citation type="submission" date="2016-01" db="EMBL/GenBank/DDBJ databases">
        <authorList>
            <person name="Peeters C."/>
        </authorList>
    </citation>
    <scope>NUCLEOTIDE SEQUENCE [LARGE SCALE GENOMIC DNA]</scope>
    <source>
        <strain evidence="1">LMG 29318</strain>
    </source>
</reference>
<dbReference type="RefSeq" id="WP_143746688.1">
    <property type="nucleotide sequence ID" value="NZ_FCOF02000111.1"/>
</dbReference>
<comment type="caution">
    <text evidence="1">The sequence shown here is derived from an EMBL/GenBank/DDBJ whole genome shotgun (WGS) entry which is preliminary data.</text>
</comment>
<accession>A0A158DTP7</accession>
<evidence type="ECO:0000313" key="1">
    <source>
        <dbReference type="EMBL" id="SAK97893.1"/>
    </source>
</evidence>